<evidence type="ECO:0000313" key="1">
    <source>
        <dbReference type="EMBL" id="MDQ0364926.1"/>
    </source>
</evidence>
<name>A0AAE3VW56_9ACTN</name>
<reference evidence="1 2" key="1">
    <citation type="submission" date="2023-07" db="EMBL/GenBank/DDBJ databases">
        <title>Sequencing the genomes of 1000 actinobacteria strains.</title>
        <authorList>
            <person name="Klenk H.-P."/>
        </authorList>
    </citation>
    <scope>NUCLEOTIDE SEQUENCE [LARGE SCALE GENOMIC DNA]</scope>
    <source>
        <strain evidence="1 2">DSM 44709</strain>
    </source>
</reference>
<accession>A0AAE3VW56</accession>
<dbReference type="AlphaFoldDB" id="A0AAE3VW56"/>
<keyword evidence="2" id="KW-1185">Reference proteome</keyword>
<dbReference type="RefSeq" id="WP_307236839.1">
    <property type="nucleotide sequence ID" value="NZ_JAUSUZ010000001.1"/>
</dbReference>
<proteinExistence type="predicted"/>
<dbReference type="Gene3D" id="3.40.50.2000">
    <property type="entry name" value="Glycogen Phosphorylase B"/>
    <property type="match status" value="1"/>
</dbReference>
<dbReference type="EMBL" id="JAUSUZ010000001">
    <property type="protein sequence ID" value="MDQ0364926.1"/>
    <property type="molecule type" value="Genomic_DNA"/>
</dbReference>
<gene>
    <name evidence="1" type="ORF">J2S42_001595</name>
</gene>
<protein>
    <recommendedName>
        <fullName evidence="3">UDP-glucuronosyltransferase</fullName>
    </recommendedName>
</protein>
<evidence type="ECO:0000313" key="2">
    <source>
        <dbReference type="Proteomes" id="UP001240236"/>
    </source>
</evidence>
<dbReference type="Proteomes" id="UP001240236">
    <property type="component" value="Unassembled WGS sequence"/>
</dbReference>
<evidence type="ECO:0008006" key="3">
    <source>
        <dbReference type="Google" id="ProtNLM"/>
    </source>
</evidence>
<comment type="caution">
    <text evidence="1">The sequence shown here is derived from an EMBL/GenBank/DDBJ whole genome shotgun (WGS) entry which is preliminary data.</text>
</comment>
<sequence length="356" mass="38843">MIEILTSGATYGVHVPGLLLSRRLRALGVPARVNVLEALLPDDKRTVVAGLKRAYHRSYRFAQASRKLSGNTGTDVPADAAEALFAGWNDRGVSRFVVFSGYWLDLVRRYQERTRVPVPVDLCRGDALPMQSFLTGGVPGIRDAREVNLADLPGNCLPWTIPVTDEPPVPWPDRRPAVLVHGGGWGLGTYRERAGEIVAAGIGVDLVVYEPAEEVTGARRFMLDPDWHPWQDDGFPPWAPVPHDGSPPRFTRADAHPQAFGLARTATAIVSKPGAGTLLDSLWSATPLVLLEPWTESEHGNATLWRRLGLGIPFDEWRAGGFATAALAPLHENLRTLAPTLRDYAGTLATAPKEKR</sequence>
<organism evidence="1 2">
    <name type="scientific">Catenuloplanes indicus</name>
    <dbReference type="NCBI Taxonomy" id="137267"/>
    <lineage>
        <taxon>Bacteria</taxon>
        <taxon>Bacillati</taxon>
        <taxon>Actinomycetota</taxon>
        <taxon>Actinomycetes</taxon>
        <taxon>Micromonosporales</taxon>
        <taxon>Micromonosporaceae</taxon>
        <taxon>Catenuloplanes</taxon>
    </lineage>
</organism>